<dbReference type="Proteomes" id="UP000002668">
    <property type="component" value="Genome"/>
</dbReference>
<dbReference type="InterPro" id="IPR058841">
    <property type="entry name" value="HTH_76"/>
</dbReference>
<dbReference type="STRING" id="985895.E4ZQE3"/>
<dbReference type="Pfam" id="PF25871">
    <property type="entry name" value="HTH_76"/>
    <property type="match status" value="1"/>
</dbReference>
<reference evidence="3" key="1">
    <citation type="journal article" date="2011" name="Nat. Commun.">
        <title>Effector diversification within compartments of the Leptosphaeria maculans genome affected by Repeat-Induced Point mutations.</title>
        <authorList>
            <person name="Rouxel T."/>
            <person name="Grandaubert J."/>
            <person name="Hane J.K."/>
            <person name="Hoede C."/>
            <person name="van de Wouw A.P."/>
            <person name="Couloux A."/>
            <person name="Dominguez V."/>
            <person name="Anthouard V."/>
            <person name="Bally P."/>
            <person name="Bourras S."/>
            <person name="Cozijnsen A.J."/>
            <person name="Ciuffetti L.M."/>
            <person name="Degrave A."/>
            <person name="Dilmaghani A."/>
            <person name="Duret L."/>
            <person name="Fudal I."/>
            <person name="Goodwin S.B."/>
            <person name="Gout L."/>
            <person name="Glaser N."/>
            <person name="Linglin J."/>
            <person name="Kema G.H.J."/>
            <person name="Lapalu N."/>
            <person name="Lawrence C.B."/>
            <person name="May K."/>
            <person name="Meyer M."/>
            <person name="Ollivier B."/>
            <person name="Poulain J."/>
            <person name="Schoch C.L."/>
            <person name="Simon A."/>
            <person name="Spatafora J.W."/>
            <person name="Stachowiak A."/>
            <person name="Turgeon B.G."/>
            <person name="Tyler B.M."/>
            <person name="Vincent D."/>
            <person name="Weissenbach J."/>
            <person name="Amselem J."/>
            <person name="Quesneville H."/>
            <person name="Oliver R.P."/>
            <person name="Wincker P."/>
            <person name="Balesdent M.-H."/>
            <person name="Howlett B.J."/>
        </authorList>
    </citation>
    <scope>NUCLEOTIDE SEQUENCE [LARGE SCALE GENOMIC DNA]</scope>
    <source>
        <strain evidence="3">JN3 / isolate v23.1.3 / race Av1-4-5-6-7-8</strain>
    </source>
</reference>
<sequence length="67" mass="7602">MSVVATDGLDDVYAALERYDWDHDAEFQSGLSAILGVNGTAEQAAELAVRARCFYYSRYKIQHHHRL</sequence>
<protein>
    <submittedName>
        <fullName evidence="2">Predicted protein</fullName>
    </submittedName>
</protein>
<dbReference type="OrthoDB" id="9936937at2759"/>
<organism evidence="3">
    <name type="scientific">Leptosphaeria maculans (strain JN3 / isolate v23.1.3 / race Av1-4-5-6-7-8)</name>
    <name type="common">Blackleg fungus</name>
    <name type="synonym">Phoma lingam</name>
    <dbReference type="NCBI Taxonomy" id="985895"/>
    <lineage>
        <taxon>Eukaryota</taxon>
        <taxon>Fungi</taxon>
        <taxon>Dikarya</taxon>
        <taxon>Ascomycota</taxon>
        <taxon>Pezizomycotina</taxon>
        <taxon>Dothideomycetes</taxon>
        <taxon>Pleosporomycetidae</taxon>
        <taxon>Pleosporales</taxon>
        <taxon>Pleosporineae</taxon>
        <taxon>Leptosphaeriaceae</taxon>
        <taxon>Plenodomus</taxon>
        <taxon>Plenodomus lingam/Leptosphaeria maculans species complex</taxon>
    </lineage>
</organism>
<accession>E4ZQE3</accession>
<dbReference type="InParanoid" id="E4ZQE3"/>
<evidence type="ECO:0000313" key="2">
    <source>
        <dbReference type="EMBL" id="CBX93618.1"/>
    </source>
</evidence>
<evidence type="ECO:0000259" key="1">
    <source>
        <dbReference type="Pfam" id="PF25871"/>
    </source>
</evidence>
<dbReference type="HOGENOM" id="CLU_2812853_0_0_1"/>
<proteinExistence type="predicted"/>
<name>E4ZQE3_LEPMJ</name>
<feature type="domain" description="PEX14-like helix-turn-helix" evidence="1">
    <location>
        <begin position="10"/>
        <end position="59"/>
    </location>
</feature>
<dbReference type="AlphaFoldDB" id="E4ZQE3"/>
<dbReference type="EMBL" id="FP929116">
    <property type="protein sequence ID" value="CBX93618.1"/>
    <property type="molecule type" value="Genomic_DNA"/>
</dbReference>
<keyword evidence="3" id="KW-1185">Reference proteome</keyword>
<dbReference type="eggNOG" id="ENOG502S7YV">
    <property type="taxonomic scope" value="Eukaryota"/>
</dbReference>
<dbReference type="VEuPathDB" id="FungiDB:LEMA_uP032920.1"/>
<evidence type="ECO:0000313" key="3">
    <source>
        <dbReference type="Proteomes" id="UP000002668"/>
    </source>
</evidence>
<gene>
    <name evidence="2" type="ORF">LEMA_uP032920.1</name>
</gene>